<keyword evidence="3" id="KW-0560">Oxidoreductase</keyword>
<dbReference type="PANTHER" id="PTHR43827">
    <property type="entry name" value="2,5-DIKETO-D-GLUCONIC ACID REDUCTASE"/>
    <property type="match status" value="1"/>
</dbReference>
<name>A0A0X3VJ65_STRVO</name>
<evidence type="ECO:0000256" key="3">
    <source>
        <dbReference type="ARBA" id="ARBA00023002"/>
    </source>
</evidence>
<evidence type="ECO:0000313" key="5">
    <source>
        <dbReference type="EMBL" id="KUL44654.1"/>
    </source>
</evidence>
<dbReference type="PANTHER" id="PTHR43827:SF3">
    <property type="entry name" value="NADP-DEPENDENT OXIDOREDUCTASE DOMAIN-CONTAINING PROTEIN"/>
    <property type="match status" value="1"/>
</dbReference>
<protein>
    <recommendedName>
        <fullName evidence="4">NADP-dependent oxidoreductase domain-containing protein</fullName>
    </recommendedName>
</protein>
<dbReference type="OrthoDB" id="9804790at2"/>
<keyword evidence="2" id="KW-0521">NADP</keyword>
<dbReference type="PRINTS" id="PR00069">
    <property type="entry name" value="ALDKETRDTASE"/>
</dbReference>
<feature type="domain" description="NADP-dependent oxidoreductase" evidence="4">
    <location>
        <begin position="24"/>
        <end position="114"/>
    </location>
</feature>
<dbReference type="Pfam" id="PF00248">
    <property type="entry name" value="Aldo_ket_red"/>
    <property type="match status" value="1"/>
</dbReference>
<comment type="similarity">
    <text evidence="1">Belongs to the aldo/keto reductase family.</text>
</comment>
<dbReference type="GO" id="GO:0016616">
    <property type="term" value="F:oxidoreductase activity, acting on the CH-OH group of donors, NAD or NADP as acceptor"/>
    <property type="evidence" value="ECO:0007669"/>
    <property type="project" value="UniProtKB-ARBA"/>
</dbReference>
<dbReference type="InterPro" id="IPR018170">
    <property type="entry name" value="Aldo/ket_reductase_CS"/>
</dbReference>
<dbReference type="Gene3D" id="3.20.20.100">
    <property type="entry name" value="NADP-dependent oxidoreductase domain"/>
    <property type="match status" value="1"/>
</dbReference>
<reference evidence="6" key="1">
    <citation type="submission" date="2015-10" db="EMBL/GenBank/DDBJ databases">
        <authorList>
            <person name="Ju K.-S."/>
            <person name="Doroghazi J.R."/>
            <person name="Metcalf W.W."/>
        </authorList>
    </citation>
    <scope>NUCLEOTIDE SEQUENCE [LARGE SCALE GENOMIC DNA]</scope>
    <source>
        <strain evidence="6">NRRL F-8817</strain>
    </source>
</reference>
<evidence type="ECO:0000313" key="6">
    <source>
        <dbReference type="Proteomes" id="UP000053413"/>
    </source>
</evidence>
<dbReference type="SUPFAM" id="SSF51430">
    <property type="entry name" value="NAD(P)-linked oxidoreductase"/>
    <property type="match status" value="1"/>
</dbReference>
<dbReference type="InterPro" id="IPR036812">
    <property type="entry name" value="NAD(P)_OxRdtase_dom_sf"/>
</dbReference>
<dbReference type="EMBL" id="LLZJ01000410">
    <property type="protein sequence ID" value="KUL44654.1"/>
    <property type="molecule type" value="Genomic_DNA"/>
</dbReference>
<dbReference type="InterPro" id="IPR020471">
    <property type="entry name" value="AKR"/>
</dbReference>
<dbReference type="PROSITE" id="PS00798">
    <property type="entry name" value="ALDOKETO_REDUCTASE_1"/>
    <property type="match status" value="1"/>
</dbReference>
<dbReference type="AlphaFoldDB" id="A0A0X3VJ65"/>
<dbReference type="InterPro" id="IPR023210">
    <property type="entry name" value="NADP_OxRdtase_dom"/>
</dbReference>
<accession>A0A0X3VJ65</accession>
<sequence length="118" mass="13003">MKTHRVPLNDGTTIPQLGFGVLFVPDGETEDVVGTALDVGYRHIDTAQLYHNEAGVGRALARSGLPREELYVTTKLHNGYHEPARATASLSESLDRLGLDHVDLFLIHWPLPTLYNGD</sequence>
<dbReference type="Proteomes" id="UP000053413">
    <property type="component" value="Unassembled WGS sequence"/>
</dbReference>
<evidence type="ECO:0000259" key="4">
    <source>
        <dbReference type="Pfam" id="PF00248"/>
    </source>
</evidence>
<evidence type="ECO:0000256" key="1">
    <source>
        <dbReference type="ARBA" id="ARBA00007905"/>
    </source>
</evidence>
<proteinExistence type="inferred from homology"/>
<gene>
    <name evidence="5" type="ORF">ADL28_39730</name>
</gene>
<comment type="caution">
    <text evidence="5">The sequence shown here is derived from an EMBL/GenBank/DDBJ whole genome shotgun (WGS) entry which is preliminary data.</text>
</comment>
<organism evidence="5 6">
    <name type="scientific">Streptomyces violaceusniger</name>
    <dbReference type="NCBI Taxonomy" id="68280"/>
    <lineage>
        <taxon>Bacteria</taxon>
        <taxon>Bacillati</taxon>
        <taxon>Actinomycetota</taxon>
        <taxon>Actinomycetes</taxon>
        <taxon>Kitasatosporales</taxon>
        <taxon>Streptomycetaceae</taxon>
        <taxon>Streptomyces</taxon>
        <taxon>Streptomyces violaceusniger group</taxon>
    </lineage>
</organism>
<evidence type="ECO:0000256" key="2">
    <source>
        <dbReference type="ARBA" id="ARBA00022857"/>
    </source>
</evidence>